<dbReference type="GO" id="GO:0005524">
    <property type="term" value="F:ATP binding"/>
    <property type="evidence" value="ECO:0007669"/>
    <property type="project" value="UniProtKB-KW"/>
</dbReference>
<dbReference type="GeneID" id="6164682"/>
<dbReference type="InterPro" id="IPR027417">
    <property type="entry name" value="P-loop_NTPase"/>
</dbReference>
<dbReference type="KEGG" id="tne:Tneu_1807"/>
<evidence type="ECO:0000256" key="3">
    <source>
        <dbReference type="ARBA" id="ARBA00022741"/>
    </source>
</evidence>
<dbReference type="PROSITE" id="PS50893">
    <property type="entry name" value="ABC_TRANSPORTER_2"/>
    <property type="match status" value="1"/>
</dbReference>
<keyword evidence="4" id="KW-0067">ATP-binding</keyword>
<evidence type="ECO:0000313" key="7">
    <source>
        <dbReference type="EMBL" id="ACB40725.1"/>
    </source>
</evidence>
<evidence type="ECO:0000256" key="4">
    <source>
        <dbReference type="ARBA" id="ARBA00022840"/>
    </source>
</evidence>
<organism evidence="7 8">
    <name type="scientific">Pyrobaculum neutrophilum (strain DSM 2338 / JCM 9278 / NBRC 100436 / V24Sta)</name>
    <name type="common">Thermoproteus neutrophilus</name>
    <dbReference type="NCBI Taxonomy" id="444157"/>
    <lineage>
        <taxon>Archaea</taxon>
        <taxon>Thermoproteota</taxon>
        <taxon>Thermoprotei</taxon>
        <taxon>Thermoproteales</taxon>
        <taxon>Thermoproteaceae</taxon>
        <taxon>Pyrobaculum</taxon>
    </lineage>
</organism>
<evidence type="ECO:0000313" key="8">
    <source>
        <dbReference type="Proteomes" id="UP000001694"/>
    </source>
</evidence>
<dbReference type="Proteomes" id="UP000001694">
    <property type="component" value="Chromosome"/>
</dbReference>
<keyword evidence="5" id="KW-0029">Amino-acid transport</keyword>
<dbReference type="HOGENOM" id="CLU_000604_1_2_2"/>
<dbReference type="RefSeq" id="WP_012351144.1">
    <property type="nucleotide sequence ID" value="NC_010525.1"/>
</dbReference>
<dbReference type="Gene3D" id="3.40.50.300">
    <property type="entry name" value="P-loop containing nucleotide triphosphate hydrolases"/>
    <property type="match status" value="1"/>
</dbReference>
<keyword evidence="8" id="KW-1185">Reference proteome</keyword>
<accession>B1YB25</accession>
<keyword evidence="2" id="KW-0813">Transport</keyword>
<dbReference type="InterPro" id="IPR017871">
    <property type="entry name" value="ABC_transporter-like_CS"/>
</dbReference>
<dbReference type="AlphaFoldDB" id="B1YB25"/>
<dbReference type="STRING" id="444157.Tneu_1807"/>
<sequence length="233" mass="25550">MIKTEGLDAGYGKLQVLFGVDFVAQPGKITAVLGPNGSGKSTLLKAIFGIAKIYGGRVYVGDRDVTKLPTHERAQLGVAYVSQLRNVFSTLSVLENLRLAGYGLSKDEFEERLREVAEVVPLRDILGRRAGELSGGWRQLVAIAMALMRRANIFMLDEPTAQLAPKMANQVLEVVAKLREAGHTVVLVEQNARLALEVADDAYLLVSGRVHWSGPARKLLEERELGRLYLGLR</sequence>
<evidence type="ECO:0000256" key="5">
    <source>
        <dbReference type="ARBA" id="ARBA00022970"/>
    </source>
</evidence>
<dbReference type="EMBL" id="CP001014">
    <property type="protein sequence ID" value="ACB40725.1"/>
    <property type="molecule type" value="Genomic_DNA"/>
</dbReference>
<evidence type="ECO:0000259" key="6">
    <source>
        <dbReference type="PROSITE" id="PS50893"/>
    </source>
</evidence>
<comment type="similarity">
    <text evidence="1">Belongs to the ABC transporter superfamily.</text>
</comment>
<dbReference type="GO" id="GO:0016887">
    <property type="term" value="F:ATP hydrolysis activity"/>
    <property type="evidence" value="ECO:0007669"/>
    <property type="project" value="InterPro"/>
</dbReference>
<gene>
    <name evidence="7" type="ordered locus">Tneu_1807</name>
</gene>
<dbReference type="eggNOG" id="arCOG00924">
    <property type="taxonomic scope" value="Archaea"/>
</dbReference>
<dbReference type="SUPFAM" id="SSF52540">
    <property type="entry name" value="P-loop containing nucleoside triphosphate hydrolases"/>
    <property type="match status" value="1"/>
</dbReference>
<evidence type="ECO:0000256" key="1">
    <source>
        <dbReference type="ARBA" id="ARBA00005417"/>
    </source>
</evidence>
<dbReference type="SMART" id="SM00382">
    <property type="entry name" value="AAA"/>
    <property type="match status" value="1"/>
</dbReference>
<protein>
    <submittedName>
        <fullName evidence="7">ABC transporter related</fullName>
    </submittedName>
</protein>
<evidence type="ECO:0000256" key="2">
    <source>
        <dbReference type="ARBA" id="ARBA00022448"/>
    </source>
</evidence>
<dbReference type="GO" id="GO:0015658">
    <property type="term" value="F:branched-chain amino acid transmembrane transporter activity"/>
    <property type="evidence" value="ECO:0007669"/>
    <property type="project" value="TreeGrafter"/>
</dbReference>
<dbReference type="InterPro" id="IPR052156">
    <property type="entry name" value="BCAA_Transport_ATP-bd_LivF"/>
</dbReference>
<dbReference type="PANTHER" id="PTHR43820">
    <property type="entry name" value="HIGH-AFFINITY BRANCHED-CHAIN AMINO ACID TRANSPORT ATP-BINDING PROTEIN LIVF"/>
    <property type="match status" value="1"/>
</dbReference>
<dbReference type="PROSITE" id="PS00211">
    <property type="entry name" value="ABC_TRANSPORTER_1"/>
    <property type="match status" value="1"/>
</dbReference>
<proteinExistence type="inferred from homology"/>
<dbReference type="InterPro" id="IPR003439">
    <property type="entry name" value="ABC_transporter-like_ATP-bd"/>
</dbReference>
<dbReference type="Pfam" id="PF00005">
    <property type="entry name" value="ABC_tran"/>
    <property type="match status" value="1"/>
</dbReference>
<feature type="domain" description="ABC transporter" evidence="6">
    <location>
        <begin position="2"/>
        <end position="232"/>
    </location>
</feature>
<dbReference type="CDD" id="cd03224">
    <property type="entry name" value="ABC_TM1139_LivF_branched"/>
    <property type="match status" value="1"/>
</dbReference>
<dbReference type="PANTHER" id="PTHR43820:SF7">
    <property type="entry name" value="BRANCHED-CHAIN AMINO ACID TRANSPORT ATP-BINDING PROTEIN LIVF-RELATED"/>
    <property type="match status" value="1"/>
</dbReference>
<dbReference type="GO" id="GO:0015807">
    <property type="term" value="P:L-amino acid transport"/>
    <property type="evidence" value="ECO:0007669"/>
    <property type="project" value="TreeGrafter"/>
</dbReference>
<dbReference type="InterPro" id="IPR003593">
    <property type="entry name" value="AAA+_ATPase"/>
</dbReference>
<name>B1YB25_PYRNV</name>
<reference evidence="7" key="1">
    <citation type="submission" date="2008-03" db="EMBL/GenBank/DDBJ databases">
        <title>Complete sequence of Thermoproteus neutrophilus V24Sta.</title>
        <authorList>
            <consortium name="US DOE Joint Genome Institute"/>
            <person name="Copeland A."/>
            <person name="Lucas S."/>
            <person name="Lapidus A."/>
            <person name="Glavina del Rio T."/>
            <person name="Dalin E."/>
            <person name="Tice H."/>
            <person name="Bruce D."/>
            <person name="Goodwin L."/>
            <person name="Pitluck S."/>
            <person name="Sims D."/>
            <person name="Brettin T."/>
            <person name="Detter J.C."/>
            <person name="Han C."/>
            <person name="Kuske C.R."/>
            <person name="Schmutz J."/>
            <person name="Larimer F."/>
            <person name="Land M."/>
            <person name="Hauser L."/>
            <person name="Kyrpides N."/>
            <person name="Mikhailova N."/>
            <person name="Biddle J.F."/>
            <person name="Zhang Z."/>
            <person name="Fitz-Gibbon S.T."/>
            <person name="Lowe T.M."/>
            <person name="Saltikov C."/>
            <person name="House C.H."/>
            <person name="Richardson P."/>
        </authorList>
    </citation>
    <scope>NUCLEOTIDE SEQUENCE [LARGE SCALE GENOMIC DNA]</scope>
    <source>
        <strain evidence="7">V24Sta</strain>
    </source>
</reference>
<dbReference type="OrthoDB" id="97750at2157"/>
<keyword evidence="3" id="KW-0547">Nucleotide-binding</keyword>